<comment type="caution">
    <text evidence="1">The sequence shown here is derived from an EMBL/GenBank/DDBJ whole genome shotgun (WGS) entry which is preliminary data.</text>
</comment>
<name>A0A9W6KAT4_9PSED</name>
<dbReference type="AlphaFoldDB" id="A0A9W6KAT4"/>
<reference evidence="1" key="2">
    <citation type="submission" date="2023-01" db="EMBL/GenBank/DDBJ databases">
        <authorList>
            <person name="Sun Q."/>
            <person name="Evtushenko L."/>
        </authorList>
    </citation>
    <scope>NUCLEOTIDE SEQUENCE</scope>
    <source>
        <strain evidence="1">VKM B-2935</strain>
    </source>
</reference>
<proteinExistence type="predicted"/>
<accession>A0A9W6KAT4</accession>
<dbReference type="Proteomes" id="UP001143328">
    <property type="component" value="Unassembled WGS sequence"/>
</dbReference>
<organism evidence="1 2">
    <name type="scientific">Pseudomonas turukhanskensis</name>
    <dbReference type="NCBI Taxonomy" id="1806536"/>
    <lineage>
        <taxon>Bacteria</taxon>
        <taxon>Pseudomonadati</taxon>
        <taxon>Pseudomonadota</taxon>
        <taxon>Gammaproteobacteria</taxon>
        <taxon>Pseudomonadales</taxon>
        <taxon>Pseudomonadaceae</taxon>
        <taxon>Pseudomonas</taxon>
    </lineage>
</organism>
<reference evidence="1" key="1">
    <citation type="journal article" date="2014" name="Int. J. Syst. Evol. Microbiol.">
        <title>Complete genome sequence of Corynebacterium casei LMG S-19264T (=DSM 44701T), isolated from a smear-ripened cheese.</title>
        <authorList>
            <consortium name="US DOE Joint Genome Institute (JGI-PGF)"/>
            <person name="Walter F."/>
            <person name="Albersmeier A."/>
            <person name="Kalinowski J."/>
            <person name="Ruckert C."/>
        </authorList>
    </citation>
    <scope>NUCLEOTIDE SEQUENCE</scope>
    <source>
        <strain evidence="1">VKM B-2935</strain>
    </source>
</reference>
<sequence length="260" mass="29007">MGHSPSIQQMENKEDEYRAYINKIEAELEAKAQKYGADMQGKIDAYYKDNDYDKTDFISGRNSDFMQSSEWSMANVKKIIDAISKAVFGGGSAVPDGTTVKKIDMGKSIAELGDLEVYVAGKCFEVLGGLVESFGSSSSVSFNSSYKSQPLGNGLRLFATVVCDSYKSESFFQNQEIYQYLYIYEVKYSVGEAQTQAKEELTKLYEDQIVTFSDKVESLLAQLEDDKITPEQYESSQTIYNELIAKSTAALAALREKKTV</sequence>
<evidence type="ECO:0000313" key="1">
    <source>
        <dbReference type="EMBL" id="GLK92137.1"/>
    </source>
</evidence>
<evidence type="ECO:0000313" key="2">
    <source>
        <dbReference type="Proteomes" id="UP001143328"/>
    </source>
</evidence>
<dbReference type="RefSeq" id="WP_271198426.1">
    <property type="nucleotide sequence ID" value="NZ_BSFN01000036.1"/>
</dbReference>
<dbReference type="EMBL" id="BSFN01000036">
    <property type="protein sequence ID" value="GLK92137.1"/>
    <property type="molecule type" value="Genomic_DNA"/>
</dbReference>
<keyword evidence="2" id="KW-1185">Reference proteome</keyword>
<protein>
    <submittedName>
        <fullName evidence="1">Uncharacterized protein</fullName>
    </submittedName>
</protein>
<gene>
    <name evidence="1" type="ORF">GCM10017655_52020</name>
</gene>